<evidence type="ECO:0000259" key="7">
    <source>
        <dbReference type="PROSITE" id="PS50888"/>
    </source>
</evidence>
<dbReference type="CDD" id="cd11445">
    <property type="entry name" value="bHLH_AtPIF_like"/>
    <property type="match status" value="1"/>
</dbReference>
<keyword evidence="2" id="KW-0805">Transcription regulation</keyword>
<dbReference type="PANTHER" id="PTHR45855:SF12">
    <property type="entry name" value="TRANSCRIPTION FACTOR PIF7-LIKE ISOFORM X1"/>
    <property type="match status" value="1"/>
</dbReference>
<dbReference type="GO" id="GO:0046983">
    <property type="term" value="F:protein dimerization activity"/>
    <property type="evidence" value="ECO:0007669"/>
    <property type="project" value="InterPro"/>
</dbReference>
<dbReference type="PROSITE" id="PS50888">
    <property type="entry name" value="BHLH"/>
    <property type="match status" value="1"/>
</dbReference>
<dbReference type="AlphaFoldDB" id="A0AAV8SLY5"/>
<feature type="region of interest" description="Disordered" evidence="6">
    <location>
        <begin position="21"/>
        <end position="46"/>
    </location>
</feature>
<evidence type="ECO:0000256" key="1">
    <source>
        <dbReference type="ARBA" id="ARBA00004123"/>
    </source>
</evidence>
<evidence type="ECO:0000256" key="3">
    <source>
        <dbReference type="ARBA" id="ARBA00023125"/>
    </source>
</evidence>
<dbReference type="InterPro" id="IPR036638">
    <property type="entry name" value="HLH_DNA-bd_sf"/>
</dbReference>
<dbReference type="Gene3D" id="4.10.280.10">
    <property type="entry name" value="Helix-loop-helix DNA-binding domain"/>
    <property type="match status" value="1"/>
</dbReference>
<protein>
    <recommendedName>
        <fullName evidence="7">BHLH domain-containing protein</fullName>
    </recommendedName>
</protein>
<feature type="domain" description="BHLH" evidence="7">
    <location>
        <begin position="226"/>
        <end position="275"/>
    </location>
</feature>
<dbReference type="EMBL" id="JAIWQS010000010">
    <property type="protein sequence ID" value="KAJ8753277.1"/>
    <property type="molecule type" value="Genomic_DNA"/>
</dbReference>
<sequence>MSSQCMVPTWNLRQQRQKQVEEEKSNTSSHVHKLLQNPNPLVPMSDHGVAELTWENGQLAMHGFGGIPQSGLTKPSWIRIGDTLESIVHQATFHQQDTNYQDVPQAPPNVGSLVESSDGSGHLKMASLLMKKHAPPETNQYANSFSCTSRNENMDRSACASTRAPATSCMENDDATMTWASFESSRSLKTKTTEEDSACHGGSENQHEDRDTKTETVRSNSNRRVRAAAIHNQSERRRRHRINQKMKQLQKLVPNASKTDKASMLDEVIEYLKQLQAQVQIMNTARNMPHMMVPLGMQQQLHQLSVLARMGMGSSLGMGIGMLDLNTMAHNASQTLPPFMHPNHPPPPGAATTPAFVHQVPFVVPHPLLPTQGPATAAPHAIPDIDSKSLAPLTDPYSAFVAQVCDTINLKGNSGYNNHGCYNLALSF</sequence>
<feature type="region of interest" description="Disordered" evidence="6">
    <location>
        <begin position="181"/>
        <end position="220"/>
    </location>
</feature>
<dbReference type="InterPro" id="IPR031066">
    <property type="entry name" value="bHLH_ALC-like_plant"/>
</dbReference>
<accession>A0AAV8SLY5</accession>
<evidence type="ECO:0000256" key="6">
    <source>
        <dbReference type="SAM" id="MobiDB-lite"/>
    </source>
</evidence>
<reference evidence="8 9" key="1">
    <citation type="submission" date="2021-09" db="EMBL/GenBank/DDBJ databases">
        <title>Genomic insights and catalytic innovation underlie evolution of tropane alkaloids biosynthesis.</title>
        <authorList>
            <person name="Wang Y.-J."/>
            <person name="Tian T."/>
            <person name="Huang J.-P."/>
            <person name="Huang S.-X."/>
        </authorList>
    </citation>
    <scope>NUCLEOTIDE SEQUENCE [LARGE SCALE GENOMIC DNA]</scope>
    <source>
        <strain evidence="8">KIB-2018</strain>
        <tissue evidence="8">Leaf</tissue>
    </source>
</reference>
<evidence type="ECO:0000256" key="4">
    <source>
        <dbReference type="ARBA" id="ARBA00023163"/>
    </source>
</evidence>
<evidence type="ECO:0000256" key="2">
    <source>
        <dbReference type="ARBA" id="ARBA00023015"/>
    </source>
</evidence>
<evidence type="ECO:0000313" key="9">
    <source>
        <dbReference type="Proteomes" id="UP001159364"/>
    </source>
</evidence>
<comment type="subcellular location">
    <subcellularLocation>
        <location evidence="1">Nucleus</location>
    </subcellularLocation>
</comment>
<dbReference type="Proteomes" id="UP001159364">
    <property type="component" value="Linkage Group LG10"/>
</dbReference>
<evidence type="ECO:0000256" key="5">
    <source>
        <dbReference type="ARBA" id="ARBA00023242"/>
    </source>
</evidence>
<comment type="caution">
    <text evidence="8">The sequence shown here is derived from an EMBL/GenBank/DDBJ whole genome shotgun (WGS) entry which is preliminary data.</text>
</comment>
<dbReference type="SUPFAM" id="SSF47459">
    <property type="entry name" value="HLH, helix-loop-helix DNA-binding domain"/>
    <property type="match status" value="1"/>
</dbReference>
<gene>
    <name evidence="8" type="ORF">K2173_019676</name>
</gene>
<dbReference type="InterPro" id="IPR011598">
    <property type="entry name" value="bHLH_dom"/>
</dbReference>
<proteinExistence type="predicted"/>
<dbReference type="InterPro" id="IPR047265">
    <property type="entry name" value="PIF1-like_bHLH"/>
</dbReference>
<dbReference type="SMART" id="SM00353">
    <property type="entry name" value="HLH"/>
    <property type="match status" value="1"/>
</dbReference>
<dbReference type="Pfam" id="PF00010">
    <property type="entry name" value="HLH"/>
    <property type="match status" value="1"/>
</dbReference>
<keyword evidence="9" id="KW-1185">Reference proteome</keyword>
<feature type="compositionally biased region" description="Basic and acidic residues" evidence="6">
    <location>
        <begin position="205"/>
        <end position="216"/>
    </location>
</feature>
<organism evidence="8 9">
    <name type="scientific">Erythroxylum novogranatense</name>
    <dbReference type="NCBI Taxonomy" id="1862640"/>
    <lineage>
        <taxon>Eukaryota</taxon>
        <taxon>Viridiplantae</taxon>
        <taxon>Streptophyta</taxon>
        <taxon>Embryophyta</taxon>
        <taxon>Tracheophyta</taxon>
        <taxon>Spermatophyta</taxon>
        <taxon>Magnoliopsida</taxon>
        <taxon>eudicotyledons</taxon>
        <taxon>Gunneridae</taxon>
        <taxon>Pentapetalae</taxon>
        <taxon>rosids</taxon>
        <taxon>fabids</taxon>
        <taxon>Malpighiales</taxon>
        <taxon>Erythroxylaceae</taxon>
        <taxon>Erythroxylum</taxon>
    </lineage>
</organism>
<dbReference type="PANTHER" id="PTHR45855">
    <property type="entry name" value="TRANSCRIPTION FACTOR PIF1-RELATED"/>
    <property type="match status" value="1"/>
</dbReference>
<dbReference type="GO" id="GO:0003677">
    <property type="term" value="F:DNA binding"/>
    <property type="evidence" value="ECO:0007669"/>
    <property type="project" value="UniProtKB-KW"/>
</dbReference>
<keyword evidence="5" id="KW-0539">Nucleus</keyword>
<evidence type="ECO:0000313" key="8">
    <source>
        <dbReference type="EMBL" id="KAJ8753277.1"/>
    </source>
</evidence>
<keyword evidence="4" id="KW-0804">Transcription</keyword>
<name>A0AAV8SLY5_9ROSI</name>
<keyword evidence="3" id="KW-0238">DNA-binding</keyword>
<dbReference type="GO" id="GO:0005634">
    <property type="term" value="C:nucleus"/>
    <property type="evidence" value="ECO:0007669"/>
    <property type="project" value="UniProtKB-SubCell"/>
</dbReference>